<proteinExistence type="inferred from homology"/>
<dbReference type="InterPro" id="IPR011010">
    <property type="entry name" value="DNA_brk_join_enz"/>
</dbReference>
<dbReference type="InterPro" id="IPR010998">
    <property type="entry name" value="Integrase_recombinase_N"/>
</dbReference>
<feature type="active site" evidence="11">
    <location>
        <position position="284"/>
    </location>
</feature>
<evidence type="ECO:0000256" key="4">
    <source>
        <dbReference type="ARBA" id="ARBA00022490"/>
    </source>
</evidence>
<reference evidence="14" key="1">
    <citation type="submission" date="2023-07" db="EMBL/GenBank/DDBJ databases">
        <title>Bifidobacterium aquikefiriaerophilum sp. nov. and Bifidobacterium eccum sp. nov., isolated from water kefir.</title>
        <authorList>
            <person name="Breselge S."/>
            <person name="Bellassi P."/>
            <person name="Barcenilla C."/>
            <person name="Alvarez-Ordonez A."/>
            <person name="Morelli L."/>
            <person name="Cotter P.D."/>
        </authorList>
    </citation>
    <scope>NUCLEOTIDE SEQUENCE</scope>
    <source>
        <strain evidence="16">WK012_4_13</strain>
        <strain evidence="15">WK013_4_14</strain>
        <strain evidence="14">WK048_4_13</strain>
    </source>
</reference>
<dbReference type="GO" id="GO:0051301">
    <property type="term" value="P:cell division"/>
    <property type="evidence" value="ECO:0007669"/>
    <property type="project" value="UniProtKB-KW"/>
</dbReference>
<feature type="active site" evidence="11">
    <location>
        <position position="258"/>
    </location>
</feature>
<evidence type="ECO:0000259" key="12">
    <source>
        <dbReference type="PROSITE" id="PS51898"/>
    </source>
</evidence>
<dbReference type="Gene3D" id="1.10.443.10">
    <property type="entry name" value="Intergrase catalytic core"/>
    <property type="match status" value="1"/>
</dbReference>
<feature type="active site" evidence="11">
    <location>
        <position position="183"/>
    </location>
</feature>
<dbReference type="EMBL" id="CP129682">
    <property type="protein sequence ID" value="XDS49612.1"/>
    <property type="molecule type" value="Genomic_DNA"/>
</dbReference>
<dbReference type="GO" id="GO:0009037">
    <property type="term" value="F:tyrosine-based site-specific recombinase activity"/>
    <property type="evidence" value="ECO:0007669"/>
    <property type="project" value="UniProtKB-UniRule"/>
</dbReference>
<evidence type="ECO:0000256" key="1">
    <source>
        <dbReference type="ARBA" id="ARBA00004496"/>
    </source>
</evidence>
<dbReference type="EMBL" id="CP129683">
    <property type="protein sequence ID" value="XDS50829.1"/>
    <property type="molecule type" value="Genomic_DNA"/>
</dbReference>
<dbReference type="InterPro" id="IPR002104">
    <property type="entry name" value="Integrase_catalytic"/>
</dbReference>
<feature type="domain" description="Core-binding (CB)" evidence="13">
    <location>
        <begin position="11"/>
        <end position="95"/>
    </location>
</feature>
<dbReference type="PROSITE" id="PS51898">
    <property type="entry name" value="TYR_RECOMBINASE"/>
    <property type="match status" value="1"/>
</dbReference>
<dbReference type="GO" id="GO:0003677">
    <property type="term" value="F:DNA binding"/>
    <property type="evidence" value="ECO:0007669"/>
    <property type="project" value="UniProtKB-UniRule"/>
</dbReference>
<dbReference type="KEGG" id="bfk:QN062_01025"/>
<evidence type="ECO:0000259" key="13">
    <source>
        <dbReference type="PROSITE" id="PS51900"/>
    </source>
</evidence>
<evidence type="ECO:0000256" key="5">
    <source>
        <dbReference type="ARBA" id="ARBA00022618"/>
    </source>
</evidence>
<dbReference type="InterPro" id="IPR044068">
    <property type="entry name" value="CB"/>
</dbReference>
<dbReference type="GO" id="GO:0006313">
    <property type="term" value="P:DNA transposition"/>
    <property type="evidence" value="ECO:0007669"/>
    <property type="project" value="UniProtKB-UniRule"/>
</dbReference>
<dbReference type="NCBIfam" id="NF001399">
    <property type="entry name" value="PRK00283.1"/>
    <property type="match status" value="1"/>
</dbReference>
<gene>
    <name evidence="11 14" type="primary">xerD</name>
    <name evidence="16" type="ORF">QN062_01025</name>
    <name evidence="15" type="ORF">QN216_05030</name>
    <name evidence="14" type="ORF">QN217_05415</name>
</gene>
<evidence type="ECO:0000256" key="2">
    <source>
        <dbReference type="ARBA" id="ARBA00010450"/>
    </source>
</evidence>
<dbReference type="SUPFAM" id="SSF47823">
    <property type="entry name" value="lambda integrase-like, N-terminal domain"/>
    <property type="match status" value="1"/>
</dbReference>
<dbReference type="GO" id="GO:0005737">
    <property type="term" value="C:cytoplasm"/>
    <property type="evidence" value="ECO:0007669"/>
    <property type="project" value="UniProtKB-SubCell"/>
</dbReference>
<comment type="similarity">
    <text evidence="2 11">Belongs to the 'phage' integrase family. XerD subfamily.</text>
</comment>
<comment type="subunit">
    <text evidence="11">Forms a cyclic heterotetrameric complex composed of two molecules of XerC and two molecules of XerD.</text>
</comment>
<dbReference type="InterPro" id="IPR004107">
    <property type="entry name" value="Integrase_SAM-like_N"/>
</dbReference>
<comment type="subcellular location">
    <subcellularLocation>
        <location evidence="1 11">Cytoplasm</location>
    </subcellularLocation>
</comment>
<evidence type="ECO:0000313" key="15">
    <source>
        <dbReference type="EMBL" id="XDS49612.1"/>
    </source>
</evidence>
<dbReference type="CDD" id="cd00798">
    <property type="entry name" value="INT_XerDC_C"/>
    <property type="match status" value="1"/>
</dbReference>
<keyword evidence="5 11" id="KW-0132">Cell division</keyword>
<comment type="function">
    <text evidence="11">Site-specific tyrosine recombinase, which acts by catalyzing the cutting and rejoining of the recombining DNA molecules. The XerC-XerD complex is essential to convert dimers of the bacterial chromosome into monomers to permit their segregation at cell division. It also contributes to the segregational stability of plasmids.</text>
</comment>
<feature type="active site" evidence="11">
    <location>
        <position position="261"/>
    </location>
</feature>
<evidence type="ECO:0000256" key="10">
    <source>
        <dbReference type="ARBA" id="ARBA00023306"/>
    </source>
</evidence>
<dbReference type="PANTHER" id="PTHR30349:SF81">
    <property type="entry name" value="TYROSINE RECOMBINASE XERC"/>
    <property type="match status" value="1"/>
</dbReference>
<accession>A0AB39U999</accession>
<keyword evidence="10 11" id="KW-0131">Cell cycle</keyword>
<dbReference type="EMBL" id="CP129675">
    <property type="protein sequence ID" value="XDS45606.1"/>
    <property type="molecule type" value="Genomic_DNA"/>
</dbReference>
<evidence type="ECO:0000256" key="3">
    <source>
        <dbReference type="ARBA" id="ARBA00015810"/>
    </source>
</evidence>
<keyword evidence="9 11" id="KW-0233">DNA recombination</keyword>
<evidence type="ECO:0000256" key="8">
    <source>
        <dbReference type="ARBA" id="ARBA00023125"/>
    </source>
</evidence>
<dbReference type="AlphaFoldDB" id="A0AB39U999"/>
<protein>
    <recommendedName>
        <fullName evidence="3 11">Tyrosine recombinase XerD</fullName>
    </recommendedName>
</protein>
<evidence type="ECO:0000256" key="6">
    <source>
        <dbReference type="ARBA" id="ARBA00022829"/>
    </source>
</evidence>
<dbReference type="InterPro" id="IPR011932">
    <property type="entry name" value="Recomb_XerD"/>
</dbReference>
<evidence type="ECO:0000313" key="16">
    <source>
        <dbReference type="EMBL" id="XDS50829.1"/>
    </source>
</evidence>
<dbReference type="InterPro" id="IPR050090">
    <property type="entry name" value="Tyrosine_recombinase_XerCD"/>
</dbReference>
<feature type="domain" description="Tyr recombinase" evidence="12">
    <location>
        <begin position="116"/>
        <end position="306"/>
    </location>
</feature>
<dbReference type="InterPro" id="IPR023009">
    <property type="entry name" value="Tyrosine_recombinase_XerC/XerD"/>
</dbReference>
<dbReference type="SUPFAM" id="SSF56349">
    <property type="entry name" value="DNA breaking-rejoining enzymes"/>
    <property type="match status" value="1"/>
</dbReference>
<dbReference type="GO" id="GO:0007059">
    <property type="term" value="P:chromosome segregation"/>
    <property type="evidence" value="ECO:0007669"/>
    <property type="project" value="UniProtKB-UniRule"/>
</dbReference>
<evidence type="ECO:0000256" key="9">
    <source>
        <dbReference type="ARBA" id="ARBA00023172"/>
    </source>
</evidence>
<dbReference type="RefSeq" id="WP_369341791.1">
    <property type="nucleotide sequence ID" value="NZ_CP129675.1"/>
</dbReference>
<feature type="active site" evidence="11">
    <location>
        <position position="159"/>
    </location>
</feature>
<evidence type="ECO:0000313" key="14">
    <source>
        <dbReference type="EMBL" id="XDS45606.1"/>
    </source>
</evidence>
<dbReference type="InterPro" id="IPR013762">
    <property type="entry name" value="Integrase-like_cat_sf"/>
</dbReference>
<dbReference type="HAMAP" id="MF_01808">
    <property type="entry name" value="Recomb_XerC_XerD"/>
    <property type="match status" value="1"/>
</dbReference>
<dbReference type="Pfam" id="PF00589">
    <property type="entry name" value="Phage_integrase"/>
    <property type="match status" value="1"/>
</dbReference>
<dbReference type="HAMAP" id="MF_01807">
    <property type="entry name" value="Recomb_XerD"/>
    <property type="match status" value="1"/>
</dbReference>
<keyword evidence="7 11" id="KW-0229">DNA integration</keyword>
<feature type="active site" description="O-(3'-phospho-DNA)-tyrosine intermediate" evidence="11">
    <location>
        <position position="293"/>
    </location>
</feature>
<keyword evidence="8 11" id="KW-0238">DNA-binding</keyword>
<dbReference type="PROSITE" id="PS51900">
    <property type="entry name" value="CB"/>
    <property type="match status" value="1"/>
</dbReference>
<keyword evidence="6 11" id="KW-0159">Chromosome partition</keyword>
<dbReference type="Pfam" id="PF02899">
    <property type="entry name" value="Phage_int_SAM_1"/>
    <property type="match status" value="1"/>
</dbReference>
<evidence type="ECO:0000256" key="7">
    <source>
        <dbReference type="ARBA" id="ARBA00022908"/>
    </source>
</evidence>
<dbReference type="Gene3D" id="1.10.150.130">
    <property type="match status" value="1"/>
</dbReference>
<organism evidence="14">
    <name type="scientific">Bifidobacterium fermentum</name>
    <dbReference type="NCBI Taxonomy" id="3059035"/>
    <lineage>
        <taxon>Bacteria</taxon>
        <taxon>Bacillati</taxon>
        <taxon>Actinomycetota</taxon>
        <taxon>Actinomycetes</taxon>
        <taxon>Bifidobacteriales</taxon>
        <taxon>Bifidobacteriaceae</taxon>
        <taxon>Bifidobacterium</taxon>
    </lineage>
</organism>
<dbReference type="PANTHER" id="PTHR30349">
    <property type="entry name" value="PHAGE INTEGRASE-RELATED"/>
    <property type="match status" value="1"/>
</dbReference>
<evidence type="ECO:0000256" key="11">
    <source>
        <dbReference type="HAMAP-Rule" id="MF_01807"/>
    </source>
</evidence>
<name>A0AB39U999_9BIFI</name>
<keyword evidence="4 11" id="KW-0963">Cytoplasm</keyword>
<dbReference type="NCBIfam" id="TIGR02225">
    <property type="entry name" value="recomb_XerD"/>
    <property type="match status" value="1"/>
</dbReference>
<sequence length="313" mass="35307">MKKLAGSDLNAWFQELVSRFLAHINVERGLAASTVAAYESDVLRYCHWLERHGFDDLAGVESHTIEEFLTSLQDESARSRARRLASIHELHRFAFAEHLVEADVSQPVKAPKAPEHLPDVLTIDEVSKLLEAACPKGDDDPIALRDRALLELMYATGARVSEAVTIDREDLDMSGRVVRLMGKGSKQRLVPFGGYAQRAMQNYFDRGRDELQKRSKTRIEMRAVFLNTRGHRLSRQSVWEIVQETAARAGLSRKTHPHTLRHSFATHLIQGGADVRTVQELLGHASVTTTQIYTHVSPETLKESYIMAHPRAR</sequence>